<name>A0ACC6IJA0_9ACTN</name>
<reference evidence="1" key="1">
    <citation type="submission" date="2023-08" db="EMBL/GenBank/DDBJ databases">
        <title>Functional and genomic diversity of the sorghum phyllosphere microbiome.</title>
        <authorList>
            <person name="Shade A."/>
        </authorList>
    </citation>
    <scope>NUCLEOTIDE SEQUENCE</scope>
    <source>
        <strain evidence="1">SORGH_AS_0885</strain>
    </source>
</reference>
<protein>
    <submittedName>
        <fullName evidence="1">OB-fold protein</fullName>
    </submittedName>
</protein>
<keyword evidence="2" id="KW-1185">Reference proteome</keyword>
<gene>
    <name evidence="1" type="ORF">QE364_002458</name>
</gene>
<evidence type="ECO:0000313" key="1">
    <source>
        <dbReference type="EMBL" id="MDR6210743.1"/>
    </source>
</evidence>
<comment type="caution">
    <text evidence="1">The sequence shown here is derived from an EMBL/GenBank/DDBJ whole genome shotgun (WGS) entry which is preliminary data.</text>
</comment>
<dbReference type="Proteomes" id="UP001261666">
    <property type="component" value="Unassembled WGS sequence"/>
</dbReference>
<dbReference type="EMBL" id="JAVIZJ010000006">
    <property type="protein sequence ID" value="MDR6210743.1"/>
    <property type="molecule type" value="Genomic_DNA"/>
</dbReference>
<proteinExistence type="predicted"/>
<sequence>MEAVSVVGDDLRETSDGPRLVGGRCRACGAVAFPRPSSCARCTGDDIEERLLADRGRLWTFTVQNFLPKAPYDGWAEFTPYGVGYVELDGEVLVESRLLASSAAGLRIGAPLHLVLEEYGADASGAPLTTFAFAVDGVPA</sequence>
<organism evidence="1 2">
    <name type="scientific">Nocardioides zeae</name>
    <dbReference type="NCBI Taxonomy" id="1457234"/>
    <lineage>
        <taxon>Bacteria</taxon>
        <taxon>Bacillati</taxon>
        <taxon>Actinomycetota</taxon>
        <taxon>Actinomycetes</taxon>
        <taxon>Propionibacteriales</taxon>
        <taxon>Nocardioidaceae</taxon>
        <taxon>Nocardioides</taxon>
    </lineage>
</organism>
<accession>A0ACC6IJA0</accession>
<evidence type="ECO:0000313" key="2">
    <source>
        <dbReference type="Proteomes" id="UP001261666"/>
    </source>
</evidence>